<dbReference type="InterPro" id="IPR036259">
    <property type="entry name" value="MFS_trans_sf"/>
</dbReference>
<feature type="transmembrane region" description="Helical" evidence="1">
    <location>
        <begin position="157"/>
        <end position="176"/>
    </location>
</feature>
<feature type="transmembrane region" description="Helical" evidence="1">
    <location>
        <begin position="205"/>
        <end position="225"/>
    </location>
</feature>
<feature type="transmembrane region" description="Helical" evidence="1">
    <location>
        <begin position="33"/>
        <end position="53"/>
    </location>
</feature>
<evidence type="ECO:0000256" key="1">
    <source>
        <dbReference type="SAM" id="Phobius"/>
    </source>
</evidence>
<feature type="transmembrane region" description="Helical" evidence="1">
    <location>
        <begin position="270"/>
        <end position="287"/>
    </location>
</feature>
<feature type="transmembrane region" description="Helical" evidence="1">
    <location>
        <begin position="125"/>
        <end position="145"/>
    </location>
</feature>
<reference evidence="2 3" key="1">
    <citation type="submission" date="2016-03" db="EMBL/GenBank/DDBJ databases">
        <title>Genome sequence of Rhodococcus kyotonensis KB10.</title>
        <authorList>
            <person name="Jeong H."/>
            <person name="Hong C.E."/>
            <person name="Jo S.H."/>
            <person name="Park J.M."/>
        </authorList>
    </citation>
    <scope>NUCLEOTIDE SEQUENCE [LARGE SCALE GENOMIC DNA]</scope>
    <source>
        <strain evidence="2 3">KB10</strain>
    </source>
</reference>
<feature type="transmembrane region" description="Helical" evidence="1">
    <location>
        <begin position="332"/>
        <end position="354"/>
    </location>
</feature>
<protein>
    <submittedName>
        <fullName evidence="2">MFS transporter</fullName>
    </submittedName>
</protein>
<keyword evidence="1" id="KW-0812">Transmembrane</keyword>
<proteinExistence type="predicted"/>
<dbReference type="AlphaFoldDB" id="A0A177YLZ7"/>
<dbReference type="EMBL" id="LVHI01000004">
    <property type="protein sequence ID" value="OAK56523.1"/>
    <property type="molecule type" value="Genomic_DNA"/>
</dbReference>
<dbReference type="Gene3D" id="1.20.1250.20">
    <property type="entry name" value="MFS general substrate transporter like domains"/>
    <property type="match status" value="1"/>
</dbReference>
<organism evidence="2 3">
    <name type="scientific">Rhodococcoides kyotonense</name>
    <dbReference type="NCBI Taxonomy" id="398843"/>
    <lineage>
        <taxon>Bacteria</taxon>
        <taxon>Bacillati</taxon>
        <taxon>Actinomycetota</taxon>
        <taxon>Actinomycetes</taxon>
        <taxon>Mycobacteriales</taxon>
        <taxon>Nocardiaceae</taxon>
        <taxon>Rhodococcoides</taxon>
    </lineage>
</organism>
<feature type="transmembrane region" description="Helical" evidence="1">
    <location>
        <begin position="237"/>
        <end position="258"/>
    </location>
</feature>
<feature type="transmembrane region" description="Helical" evidence="1">
    <location>
        <begin position="65"/>
        <end position="85"/>
    </location>
</feature>
<dbReference type="GO" id="GO:0022857">
    <property type="term" value="F:transmembrane transporter activity"/>
    <property type="evidence" value="ECO:0007669"/>
    <property type="project" value="InterPro"/>
</dbReference>
<feature type="transmembrane region" description="Helical" evidence="1">
    <location>
        <begin position="91"/>
        <end position="118"/>
    </location>
</feature>
<dbReference type="InterPro" id="IPR011701">
    <property type="entry name" value="MFS"/>
</dbReference>
<dbReference type="Proteomes" id="UP000077519">
    <property type="component" value="Unassembled WGS sequence"/>
</dbReference>
<keyword evidence="1" id="KW-1133">Transmembrane helix</keyword>
<dbReference type="SUPFAM" id="SSF103473">
    <property type="entry name" value="MFS general substrate transporter"/>
    <property type="match status" value="1"/>
</dbReference>
<gene>
    <name evidence="2" type="ORF">A3K89_16235</name>
</gene>
<dbReference type="Pfam" id="PF07690">
    <property type="entry name" value="MFS_1"/>
    <property type="match status" value="1"/>
</dbReference>
<keyword evidence="3" id="KW-1185">Reference proteome</keyword>
<sequence>MLGASASAAFAALVVGSNVPGSMLPMYAERMSLSTFTVSALFAAYLVALVVTFTVMARTRLTRRAWLLLPAALVGGVVADAALIAGGDDVVFLFVGRFLTGTCVGVATGATATIAVAARGEKGRTIAASGAIFGSFVGLILGAVVAENFPGPTVTPYVIHMSLLVAIGVLLVISLARARTLLRDELGPGPLRTDGHADTSARARAAGYGIGLAGWAIGGLAVGILPTAVREQTGGTSLLVGVSAPIVLLLVAWLAPLVFAARHTALPPSVSLALIALGAVACAAGVVSSRLELVVIGCLSWGLGQGFAYSCGLRLLTRGVSAVEQGRVASKYASFCYGLTAILTLTTGAVSTGWGSATGMATAGAILVVLCSVVALLGRGRWENDGDNAVLMVRSQVGTV</sequence>
<name>A0A177YLZ7_9NOCA</name>
<feature type="transmembrane region" description="Helical" evidence="1">
    <location>
        <begin position="293"/>
        <end position="311"/>
    </location>
</feature>
<accession>A0A177YLZ7</accession>
<feature type="transmembrane region" description="Helical" evidence="1">
    <location>
        <begin position="360"/>
        <end position="378"/>
    </location>
</feature>
<comment type="caution">
    <text evidence="2">The sequence shown here is derived from an EMBL/GenBank/DDBJ whole genome shotgun (WGS) entry which is preliminary data.</text>
</comment>
<evidence type="ECO:0000313" key="3">
    <source>
        <dbReference type="Proteomes" id="UP000077519"/>
    </source>
</evidence>
<evidence type="ECO:0000313" key="2">
    <source>
        <dbReference type="EMBL" id="OAK56523.1"/>
    </source>
</evidence>
<keyword evidence="1" id="KW-0472">Membrane</keyword>